<protein>
    <recommendedName>
        <fullName evidence="2">AAA-ATPase-like domain-containing protein</fullName>
    </recommendedName>
</protein>
<keyword evidence="1" id="KW-0732">Signal</keyword>
<dbReference type="PANTHER" id="PTHR34825">
    <property type="entry name" value="CONSERVED PROTEIN, WITH A WEAK D-GALACTARATE DEHYDRATASE/ALTRONATE HYDROLASE DOMAIN"/>
    <property type="match status" value="1"/>
</dbReference>
<sequence>MKSSTMGRFTCFCVLAAVFDTSKQQLIRVMESNFSEIVYSPYFTDKTMFIKYFMREPKHLMVLAPQGFGKSTILSMLQLFLELQADRNGTIIQPNTTQNVSFFERVKIRREEEFYDRHFAQHPVLYLNLKHLVCHSSYLVFGRTFRDMIVRMLLKYKYLLRSRILASRAPQEYYSCFKLLFQSNFNPEHFILMGRRMTRYLSWHFERKCVVLIDGFDAPGTRTLQPGCSYPGMPGTSTDKRILDVVGRFLTALLEGDEFVSHSLSTGVTRIGSTVVYANLTAASALDEPDLAPFFGLTETELRDIAMSRGQLHHLERIALWYGGYRAQGSMKRHFNTRSVMTFFKKGKFKRYWRTPPVMEQLRELFDYDLFGAFLEGALSTGLPAALDKKYMRLNSLKFRGLFAPYYKYSPTDNDLMVQFLLENGYLTPTGVSENFIIGVSSPNLEMKEALQKLLYKEMFFRKKFNISGRVVKDYVEALLNLTGNEAHFRAFLNCTARIFERNFPRNEAELQAPLFIFPTIIEGAFREVKTDYTMEGSTRDVTLTRKKDGVVIILGVRYDRSSALEVLKQVLAYNHQQLLEKSVAVTTTTEKSLSHQPTGRKLIDALREKALKYKSSKDNASMPATIVIGLSVTKTRNYSVSYLCGSKSISNAKTLHLVSGPVS</sequence>
<dbReference type="InterPro" id="IPR018631">
    <property type="entry name" value="AAA-ATPase-like_dom"/>
</dbReference>
<feature type="signal peptide" evidence="1">
    <location>
        <begin position="1"/>
        <end position="16"/>
    </location>
</feature>
<evidence type="ECO:0000259" key="2">
    <source>
        <dbReference type="Pfam" id="PF09820"/>
    </source>
</evidence>
<dbReference type="Proteomes" id="UP001152759">
    <property type="component" value="Chromosome 3"/>
</dbReference>
<proteinExistence type="predicted"/>
<keyword evidence="4" id="KW-1185">Reference proteome</keyword>
<dbReference type="Pfam" id="PF09820">
    <property type="entry name" value="AAA-ATPase_like"/>
    <property type="match status" value="1"/>
</dbReference>
<evidence type="ECO:0000256" key="1">
    <source>
        <dbReference type="SAM" id="SignalP"/>
    </source>
</evidence>
<accession>A0A9P0C8F0</accession>
<evidence type="ECO:0000313" key="3">
    <source>
        <dbReference type="EMBL" id="CAH0769388.1"/>
    </source>
</evidence>
<dbReference type="AlphaFoldDB" id="A0A9P0C8F0"/>
<gene>
    <name evidence="3" type="ORF">BEMITA_LOCUS6392</name>
</gene>
<feature type="domain" description="AAA-ATPase-like" evidence="2">
    <location>
        <begin position="33"/>
        <end position="274"/>
    </location>
</feature>
<evidence type="ECO:0000313" key="4">
    <source>
        <dbReference type="Proteomes" id="UP001152759"/>
    </source>
</evidence>
<reference evidence="3" key="1">
    <citation type="submission" date="2021-12" db="EMBL/GenBank/DDBJ databases">
        <authorList>
            <person name="King R."/>
        </authorList>
    </citation>
    <scope>NUCLEOTIDE SEQUENCE</scope>
</reference>
<organism evidence="3 4">
    <name type="scientific">Bemisia tabaci</name>
    <name type="common">Sweetpotato whitefly</name>
    <name type="synonym">Aleurodes tabaci</name>
    <dbReference type="NCBI Taxonomy" id="7038"/>
    <lineage>
        <taxon>Eukaryota</taxon>
        <taxon>Metazoa</taxon>
        <taxon>Ecdysozoa</taxon>
        <taxon>Arthropoda</taxon>
        <taxon>Hexapoda</taxon>
        <taxon>Insecta</taxon>
        <taxon>Pterygota</taxon>
        <taxon>Neoptera</taxon>
        <taxon>Paraneoptera</taxon>
        <taxon>Hemiptera</taxon>
        <taxon>Sternorrhyncha</taxon>
        <taxon>Aleyrodoidea</taxon>
        <taxon>Aleyrodidae</taxon>
        <taxon>Aleyrodinae</taxon>
        <taxon>Bemisia</taxon>
    </lineage>
</organism>
<feature type="chain" id="PRO_5040441339" description="AAA-ATPase-like domain-containing protein" evidence="1">
    <location>
        <begin position="17"/>
        <end position="664"/>
    </location>
</feature>
<name>A0A9P0C8F0_BEMTA</name>
<dbReference type="PANTHER" id="PTHR34825:SF1">
    <property type="entry name" value="AAA-ATPASE-LIKE DOMAIN-CONTAINING PROTEIN"/>
    <property type="match status" value="1"/>
</dbReference>
<dbReference type="EMBL" id="OU963864">
    <property type="protein sequence ID" value="CAH0769388.1"/>
    <property type="molecule type" value="Genomic_DNA"/>
</dbReference>